<gene>
    <name evidence="1" type="ORF">J2D73_16510</name>
</gene>
<comment type="caution">
    <text evidence="1">The sequence shown here is derived from an EMBL/GenBank/DDBJ whole genome shotgun (WGS) entry which is preliminary data.</text>
</comment>
<dbReference type="EMBL" id="JAFVMF010000021">
    <property type="protein sequence ID" value="MBO1361389.1"/>
    <property type="molecule type" value="Genomic_DNA"/>
</dbReference>
<protein>
    <submittedName>
        <fullName evidence="1">Uncharacterized protein</fullName>
    </submittedName>
</protein>
<evidence type="ECO:0000313" key="2">
    <source>
        <dbReference type="Proteomes" id="UP000664771"/>
    </source>
</evidence>
<dbReference type="Proteomes" id="UP000664771">
    <property type="component" value="Unassembled WGS sequence"/>
</dbReference>
<dbReference type="RefSeq" id="WP_207883055.1">
    <property type="nucleotide sequence ID" value="NZ_JAFVMF010000021.1"/>
</dbReference>
<reference evidence="1 2" key="1">
    <citation type="submission" date="2021-03" db="EMBL/GenBank/DDBJ databases">
        <title>The complete genome sequence of Acetobacter sacchari TBRC 11175.</title>
        <authorList>
            <person name="Charoenyingcharoen P."/>
            <person name="Yukphan P."/>
        </authorList>
    </citation>
    <scope>NUCLEOTIDE SEQUENCE [LARGE SCALE GENOMIC DNA]</scope>
    <source>
        <strain evidence="1 2">TBRC 11175</strain>
    </source>
</reference>
<keyword evidence="2" id="KW-1185">Reference proteome</keyword>
<accession>A0ABS3LZP2</accession>
<proteinExistence type="predicted"/>
<evidence type="ECO:0000313" key="1">
    <source>
        <dbReference type="EMBL" id="MBO1361389.1"/>
    </source>
</evidence>
<name>A0ABS3LZP2_9PROT</name>
<sequence length="58" mass="6723">MKTGKEHRVSWSDGAVAILQDVRPLREMMGRGKILSKQEPMSLFVLRNYGFVHVFVFE</sequence>
<organism evidence="1 2">
    <name type="scientific">Acetobacter sacchari</name>
    <dbReference type="NCBI Taxonomy" id="2661687"/>
    <lineage>
        <taxon>Bacteria</taxon>
        <taxon>Pseudomonadati</taxon>
        <taxon>Pseudomonadota</taxon>
        <taxon>Alphaproteobacteria</taxon>
        <taxon>Acetobacterales</taxon>
        <taxon>Acetobacteraceae</taxon>
        <taxon>Acetobacter</taxon>
    </lineage>
</organism>